<evidence type="ECO:0000256" key="13">
    <source>
        <dbReference type="ARBA" id="ARBA00049940"/>
    </source>
</evidence>
<evidence type="ECO:0000256" key="14">
    <source>
        <dbReference type="HAMAP-Rule" id="MF_00454"/>
    </source>
</evidence>
<feature type="transmembrane region" description="Helical" evidence="14">
    <location>
        <begin position="102"/>
        <end position="124"/>
    </location>
</feature>
<dbReference type="InterPro" id="IPR003691">
    <property type="entry name" value="FluC"/>
</dbReference>
<organism evidence="15 16">
    <name type="scientific">Salipaludibacillus keqinensis</name>
    <dbReference type="NCBI Taxonomy" id="2045207"/>
    <lineage>
        <taxon>Bacteria</taxon>
        <taxon>Bacillati</taxon>
        <taxon>Bacillota</taxon>
        <taxon>Bacilli</taxon>
        <taxon>Bacillales</taxon>
        <taxon>Bacillaceae</taxon>
    </lineage>
</organism>
<evidence type="ECO:0000256" key="4">
    <source>
        <dbReference type="ARBA" id="ARBA00022692"/>
    </source>
</evidence>
<evidence type="ECO:0000256" key="2">
    <source>
        <dbReference type="ARBA" id="ARBA00022448"/>
    </source>
</evidence>
<keyword evidence="5 14" id="KW-0479">Metal-binding</keyword>
<comment type="subcellular location">
    <subcellularLocation>
        <location evidence="1 14">Cell membrane</location>
        <topology evidence="1 14">Multi-pass membrane protein</topology>
    </subcellularLocation>
</comment>
<feature type="transmembrane region" description="Helical" evidence="14">
    <location>
        <begin position="6"/>
        <end position="24"/>
    </location>
</feature>
<keyword evidence="10 14" id="KW-0407">Ion channel</keyword>
<comment type="similarity">
    <text evidence="11 14">Belongs to the fluoride channel Fluc/FEX (TC 1.A.43) family.</text>
</comment>
<dbReference type="AlphaFoldDB" id="A0A323T8E2"/>
<dbReference type="OrthoDB" id="9815830at2"/>
<evidence type="ECO:0000256" key="7">
    <source>
        <dbReference type="ARBA" id="ARBA00023053"/>
    </source>
</evidence>
<comment type="activity regulation">
    <text evidence="14">Na(+) is not transported, but it plays an essential structural role and its presence is essential for fluoride channel function.</text>
</comment>
<protein>
    <recommendedName>
        <fullName evidence="14">Fluoride-specific ion channel FluC</fullName>
    </recommendedName>
</protein>
<accession>A0A323T8E2</accession>
<proteinExistence type="inferred from homology"/>
<name>A0A323T8E2_9BACI</name>
<dbReference type="NCBIfam" id="TIGR00494">
    <property type="entry name" value="crcB"/>
    <property type="match status" value="1"/>
</dbReference>
<dbReference type="GO" id="GO:0005886">
    <property type="term" value="C:plasma membrane"/>
    <property type="evidence" value="ECO:0007669"/>
    <property type="project" value="UniProtKB-SubCell"/>
</dbReference>
<dbReference type="GO" id="GO:0046872">
    <property type="term" value="F:metal ion binding"/>
    <property type="evidence" value="ECO:0007669"/>
    <property type="project" value="UniProtKB-KW"/>
</dbReference>
<reference evidence="15 16" key="1">
    <citation type="submission" date="2017-10" db="EMBL/GenBank/DDBJ databases">
        <title>Bacillus sp. nov., a halophilic bacterium isolated from a Keqin Lake.</title>
        <authorList>
            <person name="Wang H."/>
        </authorList>
    </citation>
    <scope>NUCLEOTIDE SEQUENCE [LARGE SCALE GENOMIC DNA]</scope>
    <source>
        <strain evidence="15 16">KQ-12</strain>
    </source>
</reference>
<keyword evidence="4 14" id="KW-0812">Transmembrane</keyword>
<evidence type="ECO:0000256" key="9">
    <source>
        <dbReference type="ARBA" id="ARBA00023136"/>
    </source>
</evidence>
<keyword evidence="3 14" id="KW-1003">Cell membrane</keyword>
<evidence type="ECO:0000256" key="5">
    <source>
        <dbReference type="ARBA" id="ARBA00022723"/>
    </source>
</evidence>
<dbReference type="GO" id="GO:0140114">
    <property type="term" value="P:cellular detoxification of fluoride"/>
    <property type="evidence" value="ECO:0007669"/>
    <property type="project" value="UniProtKB-UniRule"/>
</dbReference>
<feature type="transmembrane region" description="Helical" evidence="14">
    <location>
        <begin position="68"/>
        <end position="90"/>
    </location>
</feature>
<feature type="binding site" evidence="14">
    <location>
        <position position="81"/>
    </location>
    <ligand>
        <name>Na(+)</name>
        <dbReference type="ChEBI" id="CHEBI:29101"/>
        <note>structural</note>
    </ligand>
</feature>
<evidence type="ECO:0000256" key="10">
    <source>
        <dbReference type="ARBA" id="ARBA00023303"/>
    </source>
</evidence>
<evidence type="ECO:0000256" key="6">
    <source>
        <dbReference type="ARBA" id="ARBA00022989"/>
    </source>
</evidence>
<keyword evidence="16" id="KW-1185">Reference proteome</keyword>
<comment type="caution">
    <text evidence="15">The sequence shown here is derived from an EMBL/GenBank/DDBJ whole genome shotgun (WGS) entry which is preliminary data.</text>
</comment>
<evidence type="ECO:0000313" key="15">
    <source>
        <dbReference type="EMBL" id="PYZ92078.1"/>
    </source>
</evidence>
<dbReference type="Pfam" id="PF02537">
    <property type="entry name" value="CRCB"/>
    <property type="match status" value="1"/>
</dbReference>
<evidence type="ECO:0000256" key="11">
    <source>
        <dbReference type="ARBA" id="ARBA00035120"/>
    </source>
</evidence>
<keyword evidence="2 14" id="KW-0813">Transport</keyword>
<evidence type="ECO:0000256" key="3">
    <source>
        <dbReference type="ARBA" id="ARBA00022475"/>
    </source>
</evidence>
<dbReference type="RefSeq" id="WP_110611633.1">
    <property type="nucleotide sequence ID" value="NZ_PDOD01000005.1"/>
</dbReference>
<dbReference type="Proteomes" id="UP000248214">
    <property type="component" value="Unassembled WGS sequence"/>
</dbReference>
<dbReference type="GO" id="GO:0062054">
    <property type="term" value="F:fluoride channel activity"/>
    <property type="evidence" value="ECO:0007669"/>
    <property type="project" value="UniProtKB-UniRule"/>
</dbReference>
<keyword evidence="7 14" id="KW-0915">Sodium</keyword>
<sequence>MSILYVALGGGTGAICRYLLGLWIKTKTKQRFIPTAMLYVNVLGSFGLGLFFGMIYNEVPFMVYEDPLFLLIGIGFFGAFTTFSTFSIEASALLQKQKWTGLVQYVGLSIGGSLAAFLIGMFLFRL</sequence>
<keyword evidence="9 14" id="KW-0472">Membrane</keyword>
<gene>
    <name evidence="14 15" type="primary">crcB</name>
    <name evidence="14" type="synonym">fluC</name>
    <name evidence="15" type="ORF">CR194_17960</name>
</gene>
<dbReference type="PANTHER" id="PTHR28259">
    <property type="entry name" value="FLUORIDE EXPORT PROTEIN 1-RELATED"/>
    <property type="match status" value="1"/>
</dbReference>
<keyword evidence="8 14" id="KW-0406">Ion transport</keyword>
<dbReference type="EMBL" id="PDOD01000005">
    <property type="protein sequence ID" value="PYZ92078.1"/>
    <property type="molecule type" value="Genomic_DNA"/>
</dbReference>
<evidence type="ECO:0000313" key="16">
    <source>
        <dbReference type="Proteomes" id="UP000248214"/>
    </source>
</evidence>
<feature type="binding site" evidence="14">
    <location>
        <position position="78"/>
    </location>
    <ligand>
        <name>Na(+)</name>
        <dbReference type="ChEBI" id="CHEBI:29101"/>
        <note>structural</note>
    </ligand>
</feature>
<evidence type="ECO:0000256" key="1">
    <source>
        <dbReference type="ARBA" id="ARBA00004651"/>
    </source>
</evidence>
<feature type="transmembrane region" description="Helical" evidence="14">
    <location>
        <begin position="36"/>
        <end position="56"/>
    </location>
</feature>
<dbReference type="HAMAP" id="MF_00454">
    <property type="entry name" value="FluC"/>
    <property type="match status" value="1"/>
</dbReference>
<evidence type="ECO:0000256" key="8">
    <source>
        <dbReference type="ARBA" id="ARBA00023065"/>
    </source>
</evidence>
<comment type="catalytic activity">
    <reaction evidence="12">
        <text>fluoride(in) = fluoride(out)</text>
        <dbReference type="Rhea" id="RHEA:76159"/>
        <dbReference type="ChEBI" id="CHEBI:17051"/>
    </reaction>
    <physiologicalReaction direction="left-to-right" evidence="12">
        <dbReference type="Rhea" id="RHEA:76160"/>
    </physiologicalReaction>
</comment>
<evidence type="ECO:0000256" key="12">
    <source>
        <dbReference type="ARBA" id="ARBA00035585"/>
    </source>
</evidence>
<keyword evidence="6 14" id="KW-1133">Transmembrane helix</keyword>
<comment type="function">
    <text evidence="13 14">Fluoride-specific ion channel. Important for reducing fluoride concentration in the cell, thus reducing its toxicity.</text>
</comment>
<dbReference type="PANTHER" id="PTHR28259:SF16">
    <property type="entry name" value="FLUORIDE-SPECIFIC ION CHANNEL FLUC 2"/>
    <property type="match status" value="1"/>
</dbReference>